<dbReference type="AlphaFoldDB" id="A0A2S8SXC0"/>
<keyword evidence="1" id="KW-0472">Membrane</keyword>
<dbReference type="InterPro" id="IPR012495">
    <property type="entry name" value="TadE-like_dom"/>
</dbReference>
<evidence type="ECO:0000313" key="3">
    <source>
        <dbReference type="EMBL" id="PQV65452.1"/>
    </source>
</evidence>
<keyword evidence="1" id="KW-1133">Transmembrane helix</keyword>
<keyword evidence="1" id="KW-0812">Transmembrane</keyword>
<protein>
    <submittedName>
        <fullName evidence="3">TadE-like protein</fullName>
    </submittedName>
</protein>
<organism evidence="3 4">
    <name type="scientific">Abditibacterium utsteinense</name>
    <dbReference type="NCBI Taxonomy" id="1960156"/>
    <lineage>
        <taxon>Bacteria</taxon>
        <taxon>Pseudomonadati</taxon>
        <taxon>Abditibacteriota</taxon>
        <taxon>Abditibacteriia</taxon>
        <taxon>Abditibacteriales</taxon>
        <taxon>Abditibacteriaceae</taxon>
        <taxon>Abditibacterium</taxon>
    </lineage>
</organism>
<proteinExistence type="predicted"/>
<feature type="transmembrane region" description="Helical" evidence="1">
    <location>
        <begin position="21"/>
        <end position="43"/>
    </location>
</feature>
<sequence length="153" mass="16821">MKLSTNSVRRVRRRGQTIVETAMVLTLILLPLTVGILQFGIVLNATNTLTQLAREGGRYAAVRHTDEEIRAYIVKAAAGTSIREAELRPPGSQASLDSRIIIEMLPNTATRVSGNPIQVRINYPMSNKIFIGKFPGVSLIKPTYVAQSTFVLE</sequence>
<feature type="domain" description="TadE-like" evidence="2">
    <location>
        <begin position="15"/>
        <end position="58"/>
    </location>
</feature>
<dbReference type="RefSeq" id="WP_105482187.1">
    <property type="nucleotide sequence ID" value="NZ_NIGF01000001.1"/>
</dbReference>
<evidence type="ECO:0000256" key="1">
    <source>
        <dbReference type="SAM" id="Phobius"/>
    </source>
</evidence>
<evidence type="ECO:0000259" key="2">
    <source>
        <dbReference type="Pfam" id="PF07811"/>
    </source>
</evidence>
<comment type="caution">
    <text evidence="3">The sequence shown here is derived from an EMBL/GenBank/DDBJ whole genome shotgun (WGS) entry which is preliminary data.</text>
</comment>
<accession>A0A2S8SXC0</accession>
<dbReference type="InParanoid" id="A0A2S8SXC0"/>
<dbReference type="OrthoDB" id="1683505at2"/>
<dbReference type="EMBL" id="NIGF01000001">
    <property type="protein sequence ID" value="PQV65452.1"/>
    <property type="molecule type" value="Genomic_DNA"/>
</dbReference>
<keyword evidence="4" id="KW-1185">Reference proteome</keyword>
<gene>
    <name evidence="3" type="ORF">B1R32_101194</name>
</gene>
<dbReference type="Pfam" id="PF07811">
    <property type="entry name" value="TadE"/>
    <property type="match status" value="1"/>
</dbReference>
<reference evidence="3 4" key="1">
    <citation type="journal article" date="2018" name="Syst. Appl. Microbiol.">
        <title>Abditibacterium utsteinense sp. nov., the first cultivated member of candidate phylum FBP, isolated from ice-free Antarctic soil samples.</title>
        <authorList>
            <person name="Tahon G."/>
            <person name="Tytgat B."/>
            <person name="Lebbe L."/>
            <person name="Carlier A."/>
            <person name="Willems A."/>
        </authorList>
    </citation>
    <scope>NUCLEOTIDE SEQUENCE [LARGE SCALE GENOMIC DNA]</scope>
    <source>
        <strain evidence="3 4">LMG 29911</strain>
    </source>
</reference>
<evidence type="ECO:0000313" key="4">
    <source>
        <dbReference type="Proteomes" id="UP000237684"/>
    </source>
</evidence>
<name>A0A2S8SXC0_9BACT</name>
<dbReference type="Proteomes" id="UP000237684">
    <property type="component" value="Unassembled WGS sequence"/>
</dbReference>